<keyword evidence="2" id="KW-1185">Reference proteome</keyword>
<gene>
    <name evidence="1" type="ORF">L3Q82_008314</name>
</gene>
<dbReference type="EMBL" id="CM041539">
    <property type="protein sequence ID" value="KAI3367268.1"/>
    <property type="molecule type" value="Genomic_DNA"/>
</dbReference>
<sequence length="1897" mass="213922">MTDLWLVSVPLDKTSLTSVEKLKRIIAKANLASCCKFSIPELKVGILDSLLSVSDDLSKLDTLTESVIKKTYQCMREVMEQSSDKVVENALANGVDLMSYVTKFQWDKAKYPTALPLSSLADIISKEVTQMETELKSRSAVYNSVKTLLQSHEHKLDGSLQTRSLSDIVRKEDLVDSEYLTTLFVVVNRASYLQWERTYESLSEFVVPRSSRKLHEDREGGLFSVALFKRAVCEFKAKAQESKFTVREYSFDVEEKKRQEMKQLSVHKKQQYGIFVGWLKVNFSEVYVAWIHLKALRVFVESALRYGLPMNYQALLLKTDKKCSKKLNNELASLFKHLDPTATASKTDCMEPSGEGTFPRRDNGPDLCLFAFTLEGTSLSRQTLSKMWTVPKPKYRTGLCAEGEVAVNIGGVRVVLFGDVLNRYPESRLAELLNCSTQDYEVMSSLCDDFDPGRKEFYFDRDPDAFKCIIDVYYFDEIHIKPGICPICFIKEMEFWKIDQSVLDECCKSYLSEKEEELREIANKVKVILEDLEVDRCFTRTQRCQRFLWKLMEKPGSSLPARIIAIASFLSILVSAVVMCVGTIPELQVADAQGKLVEHPTLEAIETVCMSWFTAEYLLRLASSPNKLHFALSIMNVIDFMAIMPFYVVLSLTYLGTTSMMELANVQQAVQALRIMRIARIFKLARHSSGLQTLTYALKRSLKELGLLLMYMGVGIFVFSALAYTMEQSHPETLFRSIPQSFWWAIITMTTVGYGDIYPKTTLGKCNAAVSFLCGVIAIALPIHPIINNFVVFYNKQKVLETAAKHEVELMELKSKVAGRKPTAPHLPSNKWQTEKEKAAICVHQQRRWLARLADVAPPLALPSRSPRGELTCFHRRGAHSDPADRRQGKVAMPAPAGMWSRLLHTQHTPARLSKLLPQRVSGRRLCVSATTRESEVEVGESTSAAPNFAAPLKAASRQERLKDDSTLPFSAFLTDNFGRRHSYLRISLTEKCNLRCQYCMPEEGVKLTPRGQLLSSSEVLTLARLFVQEGVEKIRLTGGEPLIRPDVLDIITELRKLEGLKTIAVTTNGMNLARLLPKLKDAGLDLINISLDSLVPAKFEFIVRRKGFRKVMEGIDRAIEMGYNPVKVNCVVMRGLNEDELLDFVALTEQKPLEVRFIEYMPFDGNKWNFKKMVSYQEMLDRIRQKWPNLEMLQPGRADTAKTFKVPGFKGQVGFITSMSDHFCGSCNRLRITADGSLKVCLFGNSEVSLRDVLRSGASEEELLQIIGAAVGRKKKQHAGMFSISQMKNRPMILIGGSSKDSSVKPKQSDSDQTELDSNTNLGETSQAQLTHTDAQGRATMVDVGGKVPTRRTATACATVILGPTAFQLLRDNQLAKGDAMAVAQLAGIMASKQTSALIPLCHPLPLDHTSVTFDLDELHNAVDITATCRTTGRTGVEMEALMAVSVAALTVYDMCKAVSHDIIITDVKLGFLRISKFRMRELNKTIEAKEQEMKVLEQILARENYTFQKFLSGIEKKSADAKALFEKESKILQERKGAIEKLTDEIGTLKRLTNSELDSDNSKYAERLELYFSDPQQLLDLVTELTEQNLSLIQNSTRVDETLEELRQTTETTLKKMKEDEEKLTMQVNDLKDRLENEKERAAKLKKKVQLHDSLKTEDQDVLLNALDMKVTEVFHCCVEKRLTHLSTLEKLSSVENRVSSLLEVIESIPREDLEAIRQIKDSERKTRLREEKLRLERERQKERMKKCMQRSLGDSKKTSAMENPSDNEPMEEIKEALQNNGPASAAAKIQEYLDQQNKTPLNIAITGESGSGKSSFVNAFRGIDHSDETAALTGCVETTFEVLSYPHPNYPNVTLWDLPGIGTPNFSADEYLKKVEFEKFDFFIIISAGSLQRK</sequence>
<name>A0ACB8WKS0_9TELE</name>
<comment type="caution">
    <text evidence="1">The sequence shown here is derived from an EMBL/GenBank/DDBJ whole genome shotgun (WGS) entry which is preliminary data.</text>
</comment>
<reference evidence="1" key="1">
    <citation type="submission" date="2022-04" db="EMBL/GenBank/DDBJ databases">
        <title>Jade perch genome.</title>
        <authorList>
            <person name="Chao B."/>
        </authorList>
    </citation>
    <scope>NUCLEOTIDE SEQUENCE</scope>
    <source>
        <strain evidence="1">CB-2022</strain>
    </source>
</reference>
<accession>A0ACB8WKS0</accession>
<organism evidence="1 2">
    <name type="scientific">Scortum barcoo</name>
    <name type="common">barcoo grunter</name>
    <dbReference type="NCBI Taxonomy" id="214431"/>
    <lineage>
        <taxon>Eukaryota</taxon>
        <taxon>Metazoa</taxon>
        <taxon>Chordata</taxon>
        <taxon>Craniata</taxon>
        <taxon>Vertebrata</taxon>
        <taxon>Euteleostomi</taxon>
        <taxon>Actinopterygii</taxon>
        <taxon>Neopterygii</taxon>
        <taxon>Teleostei</taxon>
        <taxon>Neoteleostei</taxon>
        <taxon>Acanthomorphata</taxon>
        <taxon>Eupercaria</taxon>
        <taxon>Centrarchiformes</taxon>
        <taxon>Terapontoidei</taxon>
        <taxon>Terapontidae</taxon>
        <taxon>Scortum</taxon>
    </lineage>
</organism>
<proteinExistence type="predicted"/>
<evidence type="ECO:0000313" key="2">
    <source>
        <dbReference type="Proteomes" id="UP000831701"/>
    </source>
</evidence>
<evidence type="ECO:0000313" key="1">
    <source>
        <dbReference type="EMBL" id="KAI3367268.1"/>
    </source>
</evidence>
<dbReference type="Proteomes" id="UP000831701">
    <property type="component" value="Chromosome 9"/>
</dbReference>
<protein>
    <submittedName>
        <fullName evidence="1">Uncharacterized protein</fullName>
    </submittedName>
</protein>